<name>A0AAV4U5P8_CAEEX</name>
<dbReference type="AlphaFoldDB" id="A0AAV4U5P8"/>
<evidence type="ECO:0000313" key="2">
    <source>
        <dbReference type="Proteomes" id="UP001054945"/>
    </source>
</evidence>
<reference evidence="1 2" key="1">
    <citation type="submission" date="2021-06" db="EMBL/GenBank/DDBJ databases">
        <title>Caerostris extrusa draft genome.</title>
        <authorList>
            <person name="Kono N."/>
            <person name="Arakawa K."/>
        </authorList>
    </citation>
    <scope>NUCLEOTIDE SEQUENCE [LARGE SCALE GENOMIC DNA]</scope>
</reference>
<keyword evidence="2" id="KW-1185">Reference proteome</keyword>
<evidence type="ECO:0000313" key="1">
    <source>
        <dbReference type="EMBL" id="GIY53053.1"/>
    </source>
</evidence>
<organism evidence="1 2">
    <name type="scientific">Caerostris extrusa</name>
    <name type="common">Bark spider</name>
    <name type="synonym">Caerostris bankana</name>
    <dbReference type="NCBI Taxonomy" id="172846"/>
    <lineage>
        <taxon>Eukaryota</taxon>
        <taxon>Metazoa</taxon>
        <taxon>Ecdysozoa</taxon>
        <taxon>Arthropoda</taxon>
        <taxon>Chelicerata</taxon>
        <taxon>Arachnida</taxon>
        <taxon>Araneae</taxon>
        <taxon>Araneomorphae</taxon>
        <taxon>Entelegynae</taxon>
        <taxon>Araneoidea</taxon>
        <taxon>Araneidae</taxon>
        <taxon>Caerostris</taxon>
    </lineage>
</organism>
<dbReference type="Proteomes" id="UP001054945">
    <property type="component" value="Unassembled WGS sequence"/>
</dbReference>
<accession>A0AAV4U5P8</accession>
<proteinExistence type="predicted"/>
<dbReference type="EMBL" id="BPLR01012318">
    <property type="protein sequence ID" value="GIY53053.1"/>
    <property type="molecule type" value="Genomic_DNA"/>
</dbReference>
<gene>
    <name evidence="1" type="ORF">CEXT_77831</name>
</gene>
<protein>
    <submittedName>
        <fullName evidence="1">Uncharacterized protein</fullName>
    </submittedName>
</protein>
<sequence>MFKAGRGLVNPDLMDVWRGCLPVDFRGKTLLHLHIRKLSVGCWNIDAIPLVSRKESPQAATIIYIANDCEHASSCDRNIHGTAGTRTMW</sequence>
<comment type="caution">
    <text evidence="1">The sequence shown here is derived from an EMBL/GenBank/DDBJ whole genome shotgun (WGS) entry which is preliminary data.</text>
</comment>